<accession>A0A6G3XN16</accession>
<organism evidence="1">
    <name type="scientific">Streptomyces sp. SID7499</name>
    <dbReference type="NCBI Taxonomy" id="2706086"/>
    <lineage>
        <taxon>Bacteria</taxon>
        <taxon>Bacillati</taxon>
        <taxon>Actinomycetota</taxon>
        <taxon>Actinomycetes</taxon>
        <taxon>Kitasatosporales</taxon>
        <taxon>Streptomycetaceae</taxon>
        <taxon>Streptomyces</taxon>
    </lineage>
</organism>
<name>A0A6G3XN16_9ACTN</name>
<feature type="non-terminal residue" evidence="1">
    <location>
        <position position="84"/>
    </location>
</feature>
<sequence length="84" mass="8532">VWQDAGGNVFLIARSGDGAYEFKSQGTCGATSTVKVTGGSGRYSGTMPVWDESTCGKTFGDARLSIDVSSDGSSASVEVTAPSD</sequence>
<dbReference type="GO" id="GO:0005524">
    <property type="term" value="F:ATP binding"/>
    <property type="evidence" value="ECO:0007669"/>
    <property type="project" value="UniProtKB-KW"/>
</dbReference>
<feature type="non-terminal residue" evidence="1">
    <location>
        <position position="1"/>
    </location>
</feature>
<comment type="caution">
    <text evidence="1">The sequence shown here is derived from an EMBL/GenBank/DDBJ whole genome shotgun (WGS) entry which is preliminary data.</text>
</comment>
<evidence type="ECO:0000313" key="1">
    <source>
        <dbReference type="EMBL" id="NEE19215.1"/>
    </source>
</evidence>
<dbReference type="AlphaFoldDB" id="A0A6G3XN16"/>
<keyword evidence="1" id="KW-0547">Nucleotide-binding</keyword>
<keyword evidence="1" id="KW-0067">ATP-binding</keyword>
<proteinExistence type="predicted"/>
<dbReference type="EMBL" id="JAAGMN010007814">
    <property type="protein sequence ID" value="NEE19215.1"/>
    <property type="molecule type" value="Genomic_DNA"/>
</dbReference>
<reference evidence="1" key="1">
    <citation type="submission" date="2020-01" db="EMBL/GenBank/DDBJ databases">
        <title>Insect and environment-associated Actinomycetes.</title>
        <authorList>
            <person name="Currrie C."/>
            <person name="Chevrette M."/>
            <person name="Carlson C."/>
            <person name="Stubbendieck R."/>
            <person name="Wendt-Pienkowski E."/>
        </authorList>
    </citation>
    <scope>NUCLEOTIDE SEQUENCE</scope>
    <source>
        <strain evidence="1">SID7499</strain>
    </source>
</reference>
<gene>
    <name evidence="1" type="ORF">G3M58_73710</name>
</gene>
<protein>
    <submittedName>
        <fullName evidence="1">ATP-binding protein</fullName>
    </submittedName>
</protein>